<organism evidence="1 2">
    <name type="scientific">Microbacterium deminutum</name>
    <dbReference type="NCBI Taxonomy" id="344164"/>
    <lineage>
        <taxon>Bacteria</taxon>
        <taxon>Bacillati</taxon>
        <taxon>Actinomycetota</taxon>
        <taxon>Actinomycetes</taxon>
        <taxon>Micrococcales</taxon>
        <taxon>Microbacteriaceae</taxon>
        <taxon>Microbacterium</taxon>
    </lineage>
</organism>
<proteinExistence type="predicted"/>
<accession>A0ABN2RLX6</accession>
<keyword evidence="2" id="KW-1185">Reference proteome</keyword>
<protein>
    <submittedName>
        <fullName evidence="1">Uncharacterized protein</fullName>
    </submittedName>
</protein>
<reference evidence="1 2" key="1">
    <citation type="journal article" date="2019" name="Int. J. Syst. Evol. Microbiol.">
        <title>The Global Catalogue of Microorganisms (GCM) 10K type strain sequencing project: providing services to taxonomists for standard genome sequencing and annotation.</title>
        <authorList>
            <consortium name="The Broad Institute Genomics Platform"/>
            <consortium name="The Broad Institute Genome Sequencing Center for Infectious Disease"/>
            <person name="Wu L."/>
            <person name="Ma J."/>
        </authorList>
    </citation>
    <scope>NUCLEOTIDE SEQUENCE [LARGE SCALE GENOMIC DNA]</scope>
    <source>
        <strain evidence="1 2">JCM 14901</strain>
    </source>
</reference>
<dbReference type="EMBL" id="BAAAOG010000017">
    <property type="protein sequence ID" value="GAA1971300.1"/>
    <property type="molecule type" value="Genomic_DNA"/>
</dbReference>
<sequence>MLDHERPERVLLRARIDVDRDAIIGRHPVATTLRAVPVNDLRSDNKFTIGFALIVLRGALAER</sequence>
<dbReference type="Proteomes" id="UP001499933">
    <property type="component" value="Unassembled WGS sequence"/>
</dbReference>
<comment type="caution">
    <text evidence="1">The sequence shown here is derived from an EMBL/GenBank/DDBJ whole genome shotgun (WGS) entry which is preliminary data.</text>
</comment>
<evidence type="ECO:0000313" key="2">
    <source>
        <dbReference type="Proteomes" id="UP001499933"/>
    </source>
</evidence>
<evidence type="ECO:0000313" key="1">
    <source>
        <dbReference type="EMBL" id="GAA1971300.1"/>
    </source>
</evidence>
<name>A0ABN2RLX6_9MICO</name>
<gene>
    <name evidence="1" type="ORF">GCM10009776_37810</name>
</gene>